<feature type="region of interest" description="Disordered" evidence="1">
    <location>
        <begin position="77"/>
        <end position="103"/>
    </location>
</feature>
<evidence type="ECO:0000256" key="1">
    <source>
        <dbReference type="SAM" id="MobiDB-lite"/>
    </source>
</evidence>
<dbReference type="GO" id="GO:0042597">
    <property type="term" value="C:periplasmic space"/>
    <property type="evidence" value="ECO:0007669"/>
    <property type="project" value="UniProtKB-ARBA"/>
</dbReference>
<sequence length="558" mass="59067">MKRIAIGIAAVATVLAVAACNANPEQSNSSGGNTAASTKGGTLTILSSGTEMNFDPATSQSLAITSNGLVNRRLTAWQNGPGQPSKVVSDLATDTGTPSDGGKTWTYKLKQGLKFDDGTPITSAAIKYGVERSFAPELSGGLGYHKGLLIGGDSYKGPYSGKELDSIETPDDQTIVFKLKVPYGDWPWIVSMPAFAPVEKSKDTKPAEYGKDPAASGPYKVDSYQQGVQMTLVRNPQWKASTDTARTGGPDKIIFKLGQDDTVAAQALIGDNGDAKTSFGADFVPAAQLAQAQNNPQVKDRLVTSQPGAVNFVAMNTQRGALKDVKVRQALQYAIDRKAFIAASGGAISGSPATTLITPGIEGRQEYDLYPAGDSGNIAKAKQLLKEAGHASDLSFTLVTSNTSMSTSQAQAVEQGLERAGVKIKIQSLDSNAVSEKVTGSKGDYDMYLGSWQPDFPSPNANIQPLFDSSQIGGGGYNTSRYDNPAVDKAIQQATGEVDQAKAQQDWAAIDKQIMQDAPVIPISYAKNSFLRGSDVQNFFIGSFPAYPNYLKVTLKQQ</sequence>
<dbReference type="Gene3D" id="3.40.190.10">
    <property type="entry name" value="Periplasmic binding protein-like II"/>
    <property type="match status" value="1"/>
</dbReference>
<dbReference type="SUPFAM" id="SSF53850">
    <property type="entry name" value="Periplasmic binding protein-like II"/>
    <property type="match status" value="1"/>
</dbReference>
<accession>A0A516Q4R7</accession>
<evidence type="ECO:0000259" key="3">
    <source>
        <dbReference type="Pfam" id="PF00496"/>
    </source>
</evidence>
<dbReference type="PIRSF" id="PIRSF002741">
    <property type="entry name" value="MppA"/>
    <property type="match status" value="1"/>
</dbReference>
<dbReference type="GO" id="GO:0015833">
    <property type="term" value="P:peptide transport"/>
    <property type="evidence" value="ECO:0007669"/>
    <property type="project" value="TreeGrafter"/>
</dbReference>
<dbReference type="InterPro" id="IPR000914">
    <property type="entry name" value="SBP_5_dom"/>
</dbReference>
<dbReference type="InterPro" id="IPR030678">
    <property type="entry name" value="Peptide/Ni-bd"/>
</dbReference>
<dbReference type="Proteomes" id="UP000319263">
    <property type="component" value="Chromosome"/>
</dbReference>
<feature type="signal peptide" evidence="2">
    <location>
        <begin position="1"/>
        <end position="22"/>
    </location>
</feature>
<proteinExistence type="predicted"/>
<reference evidence="4 5" key="1">
    <citation type="submission" date="2019-07" db="EMBL/GenBank/DDBJ databases">
        <title>Microlunatus dokdonensis sp. nov. isolated from the rhizospheric soil of the wild plant Elymus tsukushiensis.</title>
        <authorList>
            <person name="Ghim S.-Y."/>
            <person name="Hwang Y.-J."/>
            <person name="Son J.-S."/>
            <person name="Shin J.-H."/>
        </authorList>
    </citation>
    <scope>NUCLEOTIDE SEQUENCE [LARGE SCALE GENOMIC DNA]</scope>
    <source>
        <strain evidence="4 5">KUDC0627</strain>
    </source>
</reference>
<evidence type="ECO:0000313" key="5">
    <source>
        <dbReference type="Proteomes" id="UP000319263"/>
    </source>
</evidence>
<dbReference type="Pfam" id="PF00496">
    <property type="entry name" value="SBP_bac_5"/>
    <property type="match status" value="1"/>
</dbReference>
<dbReference type="CDD" id="cd08506">
    <property type="entry name" value="PBP2_clavulanate_OppA2"/>
    <property type="match status" value="1"/>
</dbReference>
<dbReference type="PANTHER" id="PTHR30290:SF83">
    <property type="entry name" value="ABC TRANSPORTER SUBSTRATE-BINDING PROTEIN"/>
    <property type="match status" value="1"/>
</dbReference>
<dbReference type="AlphaFoldDB" id="A0A516Q4R7"/>
<dbReference type="Gene3D" id="3.10.105.10">
    <property type="entry name" value="Dipeptide-binding Protein, Domain 3"/>
    <property type="match status" value="1"/>
</dbReference>
<feature type="chain" id="PRO_5038840976" evidence="2">
    <location>
        <begin position="23"/>
        <end position="558"/>
    </location>
</feature>
<gene>
    <name evidence="4" type="ORF">FOE78_23280</name>
</gene>
<dbReference type="PANTHER" id="PTHR30290">
    <property type="entry name" value="PERIPLASMIC BINDING COMPONENT OF ABC TRANSPORTER"/>
    <property type="match status" value="1"/>
</dbReference>
<dbReference type="EMBL" id="CP041692">
    <property type="protein sequence ID" value="QDP98437.1"/>
    <property type="molecule type" value="Genomic_DNA"/>
</dbReference>
<evidence type="ECO:0000256" key="2">
    <source>
        <dbReference type="SAM" id="SignalP"/>
    </source>
</evidence>
<feature type="domain" description="Solute-binding protein family 5" evidence="3">
    <location>
        <begin position="86"/>
        <end position="472"/>
    </location>
</feature>
<dbReference type="GO" id="GO:0043190">
    <property type="term" value="C:ATP-binding cassette (ABC) transporter complex"/>
    <property type="evidence" value="ECO:0007669"/>
    <property type="project" value="InterPro"/>
</dbReference>
<dbReference type="InterPro" id="IPR039424">
    <property type="entry name" value="SBP_5"/>
</dbReference>
<dbReference type="PROSITE" id="PS51257">
    <property type="entry name" value="PROKAR_LIPOPROTEIN"/>
    <property type="match status" value="1"/>
</dbReference>
<keyword evidence="2" id="KW-0732">Signal</keyword>
<protein>
    <submittedName>
        <fullName evidence="4">ABC transporter substrate-binding protein</fullName>
    </submittedName>
</protein>
<dbReference type="GO" id="GO:1904680">
    <property type="term" value="F:peptide transmembrane transporter activity"/>
    <property type="evidence" value="ECO:0007669"/>
    <property type="project" value="TreeGrafter"/>
</dbReference>
<dbReference type="KEGG" id="mik:FOE78_23280"/>
<keyword evidence="5" id="KW-1185">Reference proteome</keyword>
<evidence type="ECO:0000313" key="4">
    <source>
        <dbReference type="EMBL" id="QDP98437.1"/>
    </source>
</evidence>
<dbReference type="OrthoDB" id="9796817at2"/>
<organism evidence="4 5">
    <name type="scientific">Microlunatus elymi</name>
    <dbReference type="NCBI Taxonomy" id="2596828"/>
    <lineage>
        <taxon>Bacteria</taxon>
        <taxon>Bacillati</taxon>
        <taxon>Actinomycetota</taxon>
        <taxon>Actinomycetes</taxon>
        <taxon>Propionibacteriales</taxon>
        <taxon>Propionibacteriaceae</taxon>
        <taxon>Microlunatus</taxon>
    </lineage>
</organism>
<name>A0A516Q4R7_9ACTN</name>
<dbReference type="RefSeq" id="WP_143988376.1">
    <property type="nucleotide sequence ID" value="NZ_CP041692.1"/>
</dbReference>